<organism evidence="5 6">
    <name type="scientific">Paenibacillus mendelii</name>
    <dbReference type="NCBI Taxonomy" id="206163"/>
    <lineage>
        <taxon>Bacteria</taxon>
        <taxon>Bacillati</taxon>
        <taxon>Bacillota</taxon>
        <taxon>Bacilli</taxon>
        <taxon>Bacillales</taxon>
        <taxon>Paenibacillaceae</taxon>
        <taxon>Paenibacillus</taxon>
    </lineage>
</organism>
<reference evidence="5 6" key="1">
    <citation type="submission" date="2024-09" db="EMBL/GenBank/DDBJ databases">
        <authorList>
            <person name="Sun Q."/>
            <person name="Mori K."/>
        </authorList>
    </citation>
    <scope>NUCLEOTIDE SEQUENCE [LARGE SCALE GENOMIC DNA]</scope>
    <source>
        <strain evidence="5 6">CCM 4839</strain>
    </source>
</reference>
<keyword evidence="1" id="KW-0805">Transcription regulation</keyword>
<dbReference type="Gene3D" id="1.10.10.10">
    <property type="entry name" value="Winged helix-like DNA-binding domain superfamily/Winged helix DNA-binding domain"/>
    <property type="match status" value="1"/>
</dbReference>
<dbReference type="EMBL" id="JBHLVF010000031">
    <property type="protein sequence ID" value="MFC0393265.1"/>
    <property type="molecule type" value="Genomic_DNA"/>
</dbReference>
<comment type="caution">
    <text evidence="5">The sequence shown here is derived from an EMBL/GenBank/DDBJ whole genome shotgun (WGS) entry which is preliminary data.</text>
</comment>
<evidence type="ECO:0000256" key="2">
    <source>
        <dbReference type="ARBA" id="ARBA00023125"/>
    </source>
</evidence>
<dbReference type="PANTHER" id="PTHR43537">
    <property type="entry name" value="TRANSCRIPTIONAL REGULATOR, GNTR FAMILY"/>
    <property type="match status" value="1"/>
</dbReference>
<name>A0ABV6JEG4_9BACL</name>
<keyword evidence="6" id="KW-1185">Reference proteome</keyword>
<dbReference type="SMART" id="SM00345">
    <property type="entry name" value="HTH_GNTR"/>
    <property type="match status" value="1"/>
</dbReference>
<dbReference type="InterPro" id="IPR011711">
    <property type="entry name" value="GntR_C"/>
</dbReference>
<dbReference type="InterPro" id="IPR036390">
    <property type="entry name" value="WH_DNA-bd_sf"/>
</dbReference>
<sequence>MDLTERNRLSDNIVHKLRKAILLGEFALDEHLREPALAERFGTSRTPVRDALMVLIREGFVAKLSSGRVVVQGISSEDITNLYEVRFILESHALAAWAKQIERLPLQPLKNCFERMNLNFVRSGEFSELDMEYHEQLIRLAGNKSLLQSWLGIGETIHSILEITNQGYPRGEQIVQDHSKIIEFLDRNKIDEAVATLKQHLYEGQMTMVETVEKLKKLKTHSTNP</sequence>
<proteinExistence type="predicted"/>
<evidence type="ECO:0000256" key="1">
    <source>
        <dbReference type="ARBA" id="ARBA00023015"/>
    </source>
</evidence>
<dbReference type="PROSITE" id="PS50949">
    <property type="entry name" value="HTH_GNTR"/>
    <property type="match status" value="1"/>
</dbReference>
<protein>
    <submittedName>
        <fullName evidence="5">GntR family transcriptional regulator</fullName>
    </submittedName>
</protein>
<dbReference type="Pfam" id="PF07729">
    <property type="entry name" value="FCD"/>
    <property type="match status" value="1"/>
</dbReference>
<dbReference type="InterPro" id="IPR008920">
    <property type="entry name" value="TF_FadR/GntR_C"/>
</dbReference>
<dbReference type="SUPFAM" id="SSF48008">
    <property type="entry name" value="GntR ligand-binding domain-like"/>
    <property type="match status" value="1"/>
</dbReference>
<feature type="domain" description="HTH gntR-type" evidence="4">
    <location>
        <begin position="7"/>
        <end position="74"/>
    </location>
</feature>
<dbReference type="InterPro" id="IPR000524">
    <property type="entry name" value="Tscrpt_reg_HTH_GntR"/>
</dbReference>
<dbReference type="Gene3D" id="1.20.120.530">
    <property type="entry name" value="GntR ligand-binding domain-like"/>
    <property type="match status" value="1"/>
</dbReference>
<gene>
    <name evidence="5" type="ORF">ACFFJ8_18015</name>
</gene>
<dbReference type="SMART" id="SM00895">
    <property type="entry name" value="FCD"/>
    <property type="match status" value="1"/>
</dbReference>
<dbReference type="Proteomes" id="UP001589818">
    <property type="component" value="Unassembled WGS sequence"/>
</dbReference>
<evidence type="ECO:0000313" key="5">
    <source>
        <dbReference type="EMBL" id="MFC0393265.1"/>
    </source>
</evidence>
<dbReference type="PANTHER" id="PTHR43537:SF24">
    <property type="entry name" value="GLUCONATE OPERON TRANSCRIPTIONAL REPRESSOR"/>
    <property type="match status" value="1"/>
</dbReference>
<dbReference type="Pfam" id="PF00392">
    <property type="entry name" value="GntR"/>
    <property type="match status" value="1"/>
</dbReference>
<keyword evidence="3" id="KW-0804">Transcription</keyword>
<evidence type="ECO:0000313" key="6">
    <source>
        <dbReference type="Proteomes" id="UP001589818"/>
    </source>
</evidence>
<evidence type="ECO:0000259" key="4">
    <source>
        <dbReference type="PROSITE" id="PS50949"/>
    </source>
</evidence>
<keyword evidence="2" id="KW-0238">DNA-binding</keyword>
<dbReference type="InterPro" id="IPR036388">
    <property type="entry name" value="WH-like_DNA-bd_sf"/>
</dbReference>
<evidence type="ECO:0000256" key="3">
    <source>
        <dbReference type="ARBA" id="ARBA00023163"/>
    </source>
</evidence>
<accession>A0ABV6JEG4</accession>
<dbReference type="RefSeq" id="WP_204817783.1">
    <property type="nucleotide sequence ID" value="NZ_JANHOF010000002.1"/>
</dbReference>
<dbReference type="SUPFAM" id="SSF46785">
    <property type="entry name" value="Winged helix' DNA-binding domain"/>
    <property type="match status" value="1"/>
</dbReference>